<evidence type="ECO:0000256" key="1">
    <source>
        <dbReference type="SAM" id="MobiDB-lite"/>
    </source>
</evidence>
<feature type="region of interest" description="Disordered" evidence="1">
    <location>
        <begin position="1"/>
        <end position="100"/>
    </location>
</feature>
<feature type="compositionally biased region" description="Basic residues" evidence="1">
    <location>
        <begin position="17"/>
        <end position="65"/>
    </location>
</feature>
<protein>
    <submittedName>
        <fullName evidence="2">Uncharacterized protein</fullName>
    </submittedName>
</protein>
<reference evidence="2 3" key="1">
    <citation type="submission" date="2019-01" db="EMBL/GenBank/DDBJ databases">
        <title>Genome sequencing of strain 2JSPR-7.</title>
        <authorList>
            <person name="Heo J."/>
            <person name="Kim S.-J."/>
            <person name="Kim J.-S."/>
            <person name="Hong S.-B."/>
            <person name="Kwon S.-W."/>
        </authorList>
    </citation>
    <scope>NUCLEOTIDE SEQUENCE [LARGE SCALE GENOMIC DNA]</scope>
    <source>
        <strain evidence="2 3">2JSPR-7</strain>
    </source>
</reference>
<dbReference type="Proteomes" id="UP000291758">
    <property type="component" value="Chromosome"/>
</dbReference>
<evidence type="ECO:0000313" key="2">
    <source>
        <dbReference type="EMBL" id="QAY63061.1"/>
    </source>
</evidence>
<proteinExistence type="predicted"/>
<dbReference type="EMBL" id="CP035495">
    <property type="protein sequence ID" value="QAY63061.1"/>
    <property type="molecule type" value="Genomic_DNA"/>
</dbReference>
<feature type="compositionally biased region" description="Low complexity" evidence="1">
    <location>
        <begin position="83"/>
        <end position="100"/>
    </location>
</feature>
<keyword evidence="3" id="KW-1185">Reference proteome</keyword>
<evidence type="ECO:0000313" key="3">
    <source>
        <dbReference type="Proteomes" id="UP000291758"/>
    </source>
</evidence>
<gene>
    <name evidence="2" type="ORF">ET495_07175</name>
</gene>
<feature type="compositionally biased region" description="Low complexity" evidence="1">
    <location>
        <begin position="1"/>
        <end position="14"/>
    </location>
</feature>
<sequence length="100" mass="11169">MCRPCPRSTRSRPPVSRPHRRTASPVRPRRPRRRTASPVRPRRPRRRTGSSRAVPRPRRPRRPTHRTPLCCASATPCVSRGPSSPATPSRGSFSSSSSPS</sequence>
<accession>A0A4V0YE58</accession>
<organism evidence="2 3">
    <name type="scientific">Xylanimonas allomyrinae</name>
    <dbReference type="NCBI Taxonomy" id="2509459"/>
    <lineage>
        <taxon>Bacteria</taxon>
        <taxon>Bacillati</taxon>
        <taxon>Actinomycetota</taxon>
        <taxon>Actinomycetes</taxon>
        <taxon>Micrococcales</taxon>
        <taxon>Promicromonosporaceae</taxon>
        <taxon>Xylanimonas</taxon>
    </lineage>
</organism>
<name>A0A4V0YE58_9MICO</name>
<dbReference type="KEGG" id="xyl:ET495_07175"/>
<dbReference type="AlphaFoldDB" id="A0A4V0YE58"/>